<reference evidence="2 3" key="1">
    <citation type="submission" date="2019-12" db="EMBL/GenBank/DDBJ databases">
        <title>Nesterenkonia muleiensis sp. nov., a novel actinobacterium isolated from sap of Populus euphratica.</title>
        <authorList>
            <person name="Wang R."/>
        </authorList>
    </citation>
    <scope>NUCLEOTIDE SEQUENCE [LARGE SCALE GENOMIC DNA]</scope>
    <source>
        <strain evidence="2 3">F10</strain>
    </source>
</reference>
<feature type="transmembrane region" description="Helical" evidence="1">
    <location>
        <begin position="36"/>
        <end position="63"/>
    </location>
</feature>
<feature type="transmembrane region" description="Helical" evidence="1">
    <location>
        <begin position="113"/>
        <end position="138"/>
    </location>
</feature>
<evidence type="ECO:0000313" key="3">
    <source>
        <dbReference type="Proteomes" id="UP000460157"/>
    </source>
</evidence>
<accession>A0A7K1UJ59</accession>
<dbReference type="EMBL" id="WRPM01000068">
    <property type="protein sequence ID" value="MVT26513.1"/>
    <property type="molecule type" value="Genomic_DNA"/>
</dbReference>
<feature type="transmembrane region" description="Helical" evidence="1">
    <location>
        <begin position="237"/>
        <end position="256"/>
    </location>
</feature>
<feature type="transmembrane region" description="Helical" evidence="1">
    <location>
        <begin position="83"/>
        <end position="106"/>
    </location>
</feature>
<dbReference type="OrthoDB" id="3209791at2"/>
<sequence>MSTTATRTATRSTAETATVPKSNSFARVPASFRLQFAVPTMLIGVPIMVLFVAWAVVVAIGASVTLMADGALEDPIYTGAGQAALWCLAFMAAYAASHTFPFSLALSFSRRTFVIGAILAFMVVSLAFGVAAALVAWLERVTGGLGVNAYMFDLPFLTQGEGNSIPLMGVMAALLCLVVMLFGFGCVLLYLRLGLLRLWALILAVIVLVAAAAILITFTENWMNVWQWMVQQNTLSISGWLLLLAAVLSVGTYLVIRKATPR</sequence>
<feature type="transmembrane region" description="Helical" evidence="1">
    <location>
        <begin position="198"/>
        <end position="217"/>
    </location>
</feature>
<keyword evidence="1" id="KW-0812">Transmembrane</keyword>
<keyword evidence="1" id="KW-1133">Transmembrane helix</keyword>
<gene>
    <name evidence="2" type="ORF">GNZ21_09120</name>
</gene>
<evidence type="ECO:0000256" key="1">
    <source>
        <dbReference type="SAM" id="Phobius"/>
    </source>
</evidence>
<organism evidence="2 3">
    <name type="scientific">Nesterenkonia alkaliphila</name>
    <dbReference type="NCBI Taxonomy" id="1463631"/>
    <lineage>
        <taxon>Bacteria</taxon>
        <taxon>Bacillati</taxon>
        <taxon>Actinomycetota</taxon>
        <taxon>Actinomycetes</taxon>
        <taxon>Micrococcales</taxon>
        <taxon>Micrococcaceae</taxon>
        <taxon>Nesterenkonia</taxon>
    </lineage>
</organism>
<dbReference type="Proteomes" id="UP000460157">
    <property type="component" value="Unassembled WGS sequence"/>
</dbReference>
<dbReference type="RefSeq" id="WP_157323508.1">
    <property type="nucleotide sequence ID" value="NZ_BMFX01000002.1"/>
</dbReference>
<comment type="caution">
    <text evidence="2">The sequence shown here is derived from an EMBL/GenBank/DDBJ whole genome shotgun (WGS) entry which is preliminary data.</text>
</comment>
<keyword evidence="3" id="KW-1185">Reference proteome</keyword>
<dbReference type="AlphaFoldDB" id="A0A7K1UJ59"/>
<keyword evidence="1" id="KW-0472">Membrane</keyword>
<name>A0A7K1UJ59_9MICC</name>
<protein>
    <submittedName>
        <fullName evidence="2">Uncharacterized protein</fullName>
    </submittedName>
</protein>
<proteinExistence type="predicted"/>
<evidence type="ECO:0000313" key="2">
    <source>
        <dbReference type="EMBL" id="MVT26513.1"/>
    </source>
</evidence>
<feature type="transmembrane region" description="Helical" evidence="1">
    <location>
        <begin position="165"/>
        <end position="191"/>
    </location>
</feature>